<accession>A0A8B2NRJ4</accession>
<evidence type="ECO:0000313" key="6">
    <source>
        <dbReference type="Proteomes" id="UP000249590"/>
    </source>
</evidence>
<dbReference type="GO" id="GO:0005737">
    <property type="term" value="C:cytoplasm"/>
    <property type="evidence" value="ECO:0007669"/>
    <property type="project" value="TreeGrafter"/>
</dbReference>
<dbReference type="PANTHER" id="PTHR13847:SF280">
    <property type="entry name" value="D-AMINO ACID DEHYDROGENASE"/>
    <property type="match status" value="1"/>
</dbReference>
<dbReference type="EMBL" id="QHHQ01000008">
    <property type="protein sequence ID" value="RAH97750.1"/>
    <property type="molecule type" value="Genomic_DNA"/>
</dbReference>
<comment type="caution">
    <text evidence="5">The sequence shown here is derived from an EMBL/GenBank/DDBJ whole genome shotgun (WGS) entry which is preliminary data.</text>
</comment>
<gene>
    <name evidence="5" type="ORF">DLJ53_28325</name>
</gene>
<comment type="similarity">
    <text evidence="1">Belongs to the DadA oxidoreductase family.</text>
</comment>
<keyword evidence="2" id="KW-0560">Oxidoreductase</keyword>
<keyword evidence="3" id="KW-0812">Transmembrane</keyword>
<dbReference type="SUPFAM" id="SSF51905">
    <property type="entry name" value="FAD/NAD(P)-binding domain"/>
    <property type="match status" value="1"/>
</dbReference>
<feature type="domain" description="FAD dependent oxidoreductase" evidence="4">
    <location>
        <begin position="16"/>
        <end position="408"/>
    </location>
</feature>
<evidence type="ECO:0000256" key="2">
    <source>
        <dbReference type="ARBA" id="ARBA00023002"/>
    </source>
</evidence>
<evidence type="ECO:0000256" key="1">
    <source>
        <dbReference type="ARBA" id="ARBA00009410"/>
    </source>
</evidence>
<dbReference type="GO" id="GO:0008718">
    <property type="term" value="F:D-amino-acid dehydrogenase activity"/>
    <property type="evidence" value="ECO:0007669"/>
    <property type="project" value="TreeGrafter"/>
</dbReference>
<dbReference type="Gene3D" id="3.30.9.10">
    <property type="entry name" value="D-Amino Acid Oxidase, subunit A, domain 2"/>
    <property type="match status" value="1"/>
</dbReference>
<dbReference type="AlphaFoldDB" id="A0A8B2NRJ4"/>
<reference evidence="5 6" key="1">
    <citation type="submission" date="2018-05" db="EMBL/GenBank/DDBJ databases">
        <title>Acuticoccus sediminis sp. nov., isolated from deep-sea sediment of Indian Ocean.</title>
        <authorList>
            <person name="Liu X."/>
            <person name="Lai Q."/>
            <person name="Du Y."/>
            <person name="Sun F."/>
            <person name="Zhang X."/>
            <person name="Wang S."/>
            <person name="Shao Z."/>
        </authorList>
    </citation>
    <scope>NUCLEOTIDE SEQUENCE [LARGE SCALE GENOMIC DNA]</scope>
    <source>
        <strain evidence="5 6">PTG4-2</strain>
    </source>
</reference>
<keyword evidence="3" id="KW-0472">Membrane</keyword>
<feature type="transmembrane region" description="Helical" evidence="3">
    <location>
        <begin position="12"/>
        <end position="34"/>
    </location>
</feature>
<evidence type="ECO:0000313" key="5">
    <source>
        <dbReference type="EMBL" id="RAH97750.1"/>
    </source>
</evidence>
<dbReference type="Proteomes" id="UP000249590">
    <property type="component" value="Unassembled WGS sequence"/>
</dbReference>
<keyword evidence="3" id="KW-1133">Transmembrane helix</keyword>
<name>A0A8B2NRJ4_9HYPH</name>
<dbReference type="InterPro" id="IPR036188">
    <property type="entry name" value="FAD/NAD-bd_sf"/>
</dbReference>
<protein>
    <submittedName>
        <fullName evidence="5">D-amino-acid oxidase</fullName>
    </submittedName>
</protein>
<dbReference type="GO" id="GO:0005886">
    <property type="term" value="C:plasma membrane"/>
    <property type="evidence" value="ECO:0007669"/>
    <property type="project" value="TreeGrafter"/>
</dbReference>
<evidence type="ECO:0000256" key="3">
    <source>
        <dbReference type="SAM" id="Phobius"/>
    </source>
</evidence>
<dbReference type="OrthoDB" id="9787190at2"/>
<dbReference type="Pfam" id="PF01266">
    <property type="entry name" value="DAO"/>
    <property type="match status" value="1"/>
</dbReference>
<evidence type="ECO:0000259" key="4">
    <source>
        <dbReference type="Pfam" id="PF01266"/>
    </source>
</evidence>
<dbReference type="GO" id="GO:0055130">
    <property type="term" value="P:D-alanine catabolic process"/>
    <property type="evidence" value="ECO:0007669"/>
    <property type="project" value="TreeGrafter"/>
</dbReference>
<dbReference type="PANTHER" id="PTHR13847">
    <property type="entry name" value="SARCOSINE DEHYDROGENASE-RELATED"/>
    <property type="match status" value="1"/>
</dbReference>
<dbReference type="InterPro" id="IPR006076">
    <property type="entry name" value="FAD-dep_OxRdtase"/>
</dbReference>
<proteinExistence type="inferred from homology"/>
<keyword evidence="6" id="KW-1185">Reference proteome</keyword>
<sequence length="436" mass="46851">MAPVTNPPAPLPASADVVVIGGGIVGVTAAWFLARDGFKVALLEKGRIAAEQSSRNWGWIRKQGRDPIELPLMIESARLWEELAGDIGDEIGFGRHSTTYVAMNDDELAERAAWLESARDYQLDTRLLTAAETDELLGRDDRRFVGALHTPSDMTAEPSLAVPAFARQAAAEGVTVIEGCAARGVETTGGRLSGVVTERGTIACSAAILGGGAWSRTFLENLGVFIPQLAVRSQACRTTPAPEIHPGGIGATGASLRRRLDGGYTLGRTNASTFQIVPAAFRHFLTFVPTLRHRWGMAKIRIGPDFFGPLGHARWTNDQATPMEKVRILDPEPDHKLLADMLATAKRLHPKLGDIRIAESWGGMIDVTPDEVPIIDETPGTPGLWIATGLSGHGFGIGPGVGRLASQRLMGRTPVVDPDPFRLSRFSSFRHLGDAQ</sequence>
<organism evidence="5 6">
    <name type="scientific">Acuticoccus sediminis</name>
    <dbReference type="NCBI Taxonomy" id="2184697"/>
    <lineage>
        <taxon>Bacteria</taxon>
        <taxon>Pseudomonadati</taxon>
        <taxon>Pseudomonadota</taxon>
        <taxon>Alphaproteobacteria</taxon>
        <taxon>Hyphomicrobiales</taxon>
        <taxon>Amorphaceae</taxon>
        <taxon>Acuticoccus</taxon>
    </lineage>
</organism>
<dbReference type="Gene3D" id="3.50.50.60">
    <property type="entry name" value="FAD/NAD(P)-binding domain"/>
    <property type="match status" value="1"/>
</dbReference>